<proteinExistence type="predicted"/>
<dbReference type="EMBL" id="REGN01005403">
    <property type="protein sequence ID" value="RNA13475.1"/>
    <property type="molecule type" value="Genomic_DNA"/>
</dbReference>
<evidence type="ECO:0000256" key="1">
    <source>
        <dbReference type="SAM" id="MobiDB-lite"/>
    </source>
</evidence>
<protein>
    <submittedName>
        <fullName evidence="2">Uncharacterized protein</fullName>
    </submittedName>
</protein>
<evidence type="ECO:0000313" key="2">
    <source>
        <dbReference type="EMBL" id="RNA13475.1"/>
    </source>
</evidence>
<dbReference type="Proteomes" id="UP000276133">
    <property type="component" value="Unassembled WGS sequence"/>
</dbReference>
<gene>
    <name evidence="2" type="ORF">BpHYR1_012011</name>
</gene>
<feature type="compositionally biased region" description="Polar residues" evidence="1">
    <location>
        <begin position="80"/>
        <end position="90"/>
    </location>
</feature>
<dbReference type="AlphaFoldDB" id="A0A3M7QR77"/>
<feature type="region of interest" description="Disordered" evidence="1">
    <location>
        <begin position="69"/>
        <end position="117"/>
    </location>
</feature>
<feature type="compositionally biased region" description="Acidic residues" evidence="1">
    <location>
        <begin position="23"/>
        <end position="33"/>
    </location>
</feature>
<feature type="compositionally biased region" description="Polar residues" evidence="1">
    <location>
        <begin position="1"/>
        <end position="21"/>
    </location>
</feature>
<reference evidence="2 3" key="1">
    <citation type="journal article" date="2018" name="Sci. Rep.">
        <title>Genomic signatures of local adaptation to the degree of environmental predictability in rotifers.</title>
        <authorList>
            <person name="Franch-Gras L."/>
            <person name="Hahn C."/>
            <person name="Garcia-Roger E.M."/>
            <person name="Carmona M.J."/>
            <person name="Serra M."/>
            <person name="Gomez A."/>
        </authorList>
    </citation>
    <scope>NUCLEOTIDE SEQUENCE [LARGE SCALE GENOMIC DNA]</scope>
    <source>
        <strain evidence="2">HYR1</strain>
    </source>
</reference>
<accession>A0A3M7QR77</accession>
<organism evidence="2 3">
    <name type="scientific">Brachionus plicatilis</name>
    <name type="common">Marine rotifer</name>
    <name type="synonym">Brachionus muelleri</name>
    <dbReference type="NCBI Taxonomy" id="10195"/>
    <lineage>
        <taxon>Eukaryota</taxon>
        <taxon>Metazoa</taxon>
        <taxon>Spiralia</taxon>
        <taxon>Gnathifera</taxon>
        <taxon>Rotifera</taxon>
        <taxon>Eurotatoria</taxon>
        <taxon>Monogononta</taxon>
        <taxon>Pseudotrocha</taxon>
        <taxon>Ploima</taxon>
        <taxon>Brachionidae</taxon>
        <taxon>Brachionus</taxon>
    </lineage>
</organism>
<sequence length="117" mass="13298">MSNEQDQDSASSSTSVLQRQEPNQDDTDNDISIEESPTKALRGKNRVYEELCTYETFNEFTKELIDSDIDDNNWTKKNKSMSSSGESIDNQPAKKKRGRPKIVIEEDGVVQPLKRAK</sequence>
<comment type="caution">
    <text evidence="2">The sequence shown here is derived from an EMBL/GenBank/DDBJ whole genome shotgun (WGS) entry which is preliminary data.</text>
</comment>
<feature type="non-terminal residue" evidence="2">
    <location>
        <position position="117"/>
    </location>
</feature>
<feature type="region of interest" description="Disordered" evidence="1">
    <location>
        <begin position="1"/>
        <end position="45"/>
    </location>
</feature>
<name>A0A3M7QR77_BRAPC</name>
<evidence type="ECO:0000313" key="3">
    <source>
        <dbReference type="Proteomes" id="UP000276133"/>
    </source>
</evidence>
<keyword evidence="3" id="KW-1185">Reference proteome</keyword>